<dbReference type="SUPFAM" id="SSF56529">
    <property type="entry name" value="FAH"/>
    <property type="match status" value="1"/>
</dbReference>
<dbReference type="GeneID" id="46921315"/>
<evidence type="ECO:0000313" key="4">
    <source>
        <dbReference type="EMBL" id="ARQ97587.1"/>
    </source>
</evidence>
<dbReference type="EMBL" id="CP015578">
    <property type="protein sequence ID" value="ARQ97587.1"/>
    <property type="molecule type" value="Genomic_DNA"/>
</dbReference>
<evidence type="ECO:0000313" key="5">
    <source>
        <dbReference type="Proteomes" id="UP000202031"/>
    </source>
</evidence>
<dbReference type="PANTHER" id="PTHR11820">
    <property type="entry name" value="ACYLPYRUVASE"/>
    <property type="match status" value="1"/>
</dbReference>
<evidence type="ECO:0000256" key="2">
    <source>
        <dbReference type="ARBA" id="ARBA00022723"/>
    </source>
</evidence>
<evidence type="ECO:0000259" key="3">
    <source>
        <dbReference type="Pfam" id="PF01557"/>
    </source>
</evidence>
<keyword evidence="2" id="KW-0479">Metal-binding</keyword>
<dbReference type="InterPro" id="IPR036663">
    <property type="entry name" value="Fumarylacetoacetase_C_sf"/>
</dbReference>
<reference evidence="5" key="2">
    <citation type="journal article" date="2017" name="Genome Biol. Evol.">
        <title>Comparative genomic analysis identifies a Campylobacter clade deficient in selenium metabolism.</title>
        <authorList>
            <person name="Miller W.G."/>
            <person name="Yee E."/>
            <person name="Lopes B.S."/>
            <person name="Chapman M.H."/>
            <person name="Huynh S."/>
            <person name="Bono J.L."/>
            <person name="Parker C.T."/>
            <person name="Strachan N.J.C."/>
            <person name="Forbes K.J."/>
        </authorList>
    </citation>
    <scope>NUCLEOTIDE SEQUENCE [LARGE SCALE GENOMIC DNA]</scope>
    <source>
        <strain evidence="5">NCTC 13004</strain>
    </source>
</reference>
<evidence type="ECO:0000256" key="1">
    <source>
        <dbReference type="ARBA" id="ARBA00010211"/>
    </source>
</evidence>
<dbReference type="Gene3D" id="3.90.850.10">
    <property type="entry name" value="Fumarylacetoacetase-like, C-terminal domain"/>
    <property type="match status" value="1"/>
</dbReference>
<dbReference type="GO" id="GO:0046872">
    <property type="term" value="F:metal ion binding"/>
    <property type="evidence" value="ECO:0007669"/>
    <property type="project" value="UniProtKB-KW"/>
</dbReference>
<sequence>MRFISYKQNNQIKLGVMSANNGVIDISSVGINKKDMNELIITLTQAEREILEDISSKSGGEPYENIEKLPPILSPLQDIICLGINYMEHAKESYRFKKIEFDGKREFPVYFGKRANYILGDGAIFPSHTQITQTLDYEVELALIISKDAYNIPIDRALEYVFGYTILNDISSRDIQNRYKQWYYGKSLDGSTLMGPWIETNLDISNLKISSKVNGELRQNANTADMIFDAAYIISDLSLGMTLKAGTIISLGTPSGVGMGFTPPKYLKKDDIIECEIEGIGVLRNIVGE</sequence>
<keyword evidence="4" id="KW-0378">Hydrolase</keyword>
<dbReference type="PANTHER" id="PTHR11820:SF7">
    <property type="entry name" value="ACYLPYRUVASE FAHD1, MITOCHONDRIAL"/>
    <property type="match status" value="1"/>
</dbReference>
<feature type="domain" description="Fumarylacetoacetase-like C-terminal" evidence="3">
    <location>
        <begin position="79"/>
        <end position="287"/>
    </location>
</feature>
<dbReference type="Pfam" id="PF01557">
    <property type="entry name" value="FAA_hydrolase"/>
    <property type="match status" value="1"/>
</dbReference>
<comment type="similarity">
    <text evidence="1">Belongs to the FAH family.</text>
</comment>
<accession>A0A1X9SMW0</accession>
<gene>
    <name evidence="4" type="ORF">CLAN_0842</name>
</gene>
<dbReference type="GO" id="GO:0018773">
    <property type="term" value="F:acetylpyruvate hydrolase activity"/>
    <property type="evidence" value="ECO:0007669"/>
    <property type="project" value="TreeGrafter"/>
</dbReference>
<name>A0A1X9SMW0_9BACT</name>
<organism evidence="4 5">
    <name type="scientific">Campylobacter lanienae NCTC 13004</name>
    <dbReference type="NCBI Taxonomy" id="1031753"/>
    <lineage>
        <taxon>Bacteria</taxon>
        <taxon>Pseudomonadati</taxon>
        <taxon>Campylobacterota</taxon>
        <taxon>Epsilonproteobacteria</taxon>
        <taxon>Campylobacterales</taxon>
        <taxon>Campylobacteraceae</taxon>
        <taxon>Campylobacter</taxon>
    </lineage>
</organism>
<dbReference type="Proteomes" id="UP000202031">
    <property type="component" value="Chromosome"/>
</dbReference>
<dbReference type="AlphaFoldDB" id="A0A1X9SMW0"/>
<dbReference type="InterPro" id="IPR011234">
    <property type="entry name" value="Fumarylacetoacetase-like_C"/>
</dbReference>
<dbReference type="GO" id="GO:0019752">
    <property type="term" value="P:carboxylic acid metabolic process"/>
    <property type="evidence" value="ECO:0007669"/>
    <property type="project" value="UniProtKB-ARBA"/>
</dbReference>
<dbReference type="FunFam" id="3.90.850.10:FF:000002">
    <property type="entry name" value="2-hydroxyhepta-2,4-diene-1,7-dioate isomerase"/>
    <property type="match status" value="1"/>
</dbReference>
<dbReference type="GO" id="GO:0016853">
    <property type="term" value="F:isomerase activity"/>
    <property type="evidence" value="ECO:0007669"/>
    <property type="project" value="UniProtKB-ARBA"/>
</dbReference>
<dbReference type="KEGG" id="clx:CLAN_0842"/>
<protein>
    <submittedName>
        <fullName evidence="4">Fumarylacetoacetate (FAA) hydrolase family protein</fullName>
    </submittedName>
</protein>
<dbReference type="RefSeq" id="WP_096013205.1">
    <property type="nucleotide sequence ID" value="NZ_CP015578.1"/>
</dbReference>
<proteinExistence type="inferred from homology"/>
<reference evidence="5" key="1">
    <citation type="journal article" date="2017" name="Genome Biol. Evol.">
        <title>Comparative Genomic Analysis Identifies a Campylobacter Clade Deficient in Selenium Metabolism.</title>
        <authorList>
            <person name="Miller W.G."/>
            <person name="Yee E."/>
            <person name="Lopes B.S."/>
            <person name="Chapman M.H."/>
            <person name="Huynh S."/>
            <person name="Bono J.L."/>
            <person name="Parker C.T."/>
            <person name="Strachan N.J.C."/>
            <person name="Forbes K.J."/>
        </authorList>
    </citation>
    <scope>NUCLEOTIDE SEQUENCE [LARGE SCALE GENOMIC DNA]</scope>
    <source>
        <strain evidence="5">NCTC 13004</strain>
    </source>
</reference>